<dbReference type="InterPro" id="IPR018483">
    <property type="entry name" value="Carb_kinase_FGGY_CS"/>
</dbReference>
<dbReference type="Pfam" id="PF02782">
    <property type="entry name" value="FGGY_C"/>
    <property type="match status" value="1"/>
</dbReference>
<evidence type="ECO:0000256" key="5">
    <source>
        <dbReference type="ARBA" id="ARBA00022840"/>
    </source>
</evidence>
<dbReference type="SUPFAM" id="SSF53067">
    <property type="entry name" value="Actin-like ATPase domain"/>
    <property type="match status" value="2"/>
</dbReference>
<evidence type="ECO:0000256" key="6">
    <source>
        <dbReference type="ARBA" id="ARBA00043149"/>
    </source>
</evidence>
<keyword evidence="4 7" id="KW-0418">Kinase</keyword>
<evidence type="ECO:0000256" key="4">
    <source>
        <dbReference type="ARBA" id="ARBA00022777"/>
    </source>
</evidence>
<keyword evidence="2 7" id="KW-0808">Transferase</keyword>
<dbReference type="Pfam" id="PF00370">
    <property type="entry name" value="FGGY_N"/>
    <property type="match status" value="1"/>
</dbReference>
<dbReference type="EMBL" id="LS483470">
    <property type="protein sequence ID" value="SQI34839.1"/>
    <property type="molecule type" value="Genomic_DNA"/>
</dbReference>
<dbReference type="InterPro" id="IPR018484">
    <property type="entry name" value="FGGY_N"/>
</dbReference>
<evidence type="ECO:0000256" key="7">
    <source>
        <dbReference type="RuleBase" id="RU003733"/>
    </source>
</evidence>
<dbReference type="RefSeq" id="WP_111738949.1">
    <property type="nucleotide sequence ID" value="NZ_LR698987.1"/>
</dbReference>
<reference evidence="10 11" key="1">
    <citation type="submission" date="2018-06" db="EMBL/GenBank/DDBJ databases">
        <authorList>
            <consortium name="Pathogen Informatics"/>
            <person name="Doyle S."/>
        </authorList>
    </citation>
    <scope>NUCLEOTIDE SEQUENCE [LARGE SCALE GENOMIC DNA]</scope>
    <source>
        <strain evidence="10 11">NCTC12151</strain>
    </source>
</reference>
<accession>A0A2X4U884</accession>
<dbReference type="PANTHER" id="PTHR10196:SF69">
    <property type="entry name" value="GLYCEROL KINASE"/>
    <property type="match status" value="1"/>
</dbReference>
<name>A0A2X4U884_9GAMM</name>
<dbReference type="GO" id="GO:0004370">
    <property type="term" value="F:glycerol kinase activity"/>
    <property type="evidence" value="ECO:0007669"/>
    <property type="project" value="TreeGrafter"/>
</dbReference>
<organism evidence="10 11">
    <name type="scientific">Leminorella richardii</name>
    <dbReference type="NCBI Taxonomy" id="158841"/>
    <lineage>
        <taxon>Bacteria</taxon>
        <taxon>Pseudomonadati</taxon>
        <taxon>Pseudomonadota</taxon>
        <taxon>Gammaproteobacteria</taxon>
        <taxon>Enterobacterales</taxon>
        <taxon>Budviciaceae</taxon>
        <taxon>Leminorella</taxon>
    </lineage>
</organism>
<dbReference type="InterPro" id="IPR018485">
    <property type="entry name" value="FGGY_C"/>
</dbReference>
<dbReference type="GO" id="GO:0005524">
    <property type="term" value="F:ATP binding"/>
    <property type="evidence" value="ECO:0007669"/>
    <property type="project" value="UniProtKB-KW"/>
</dbReference>
<keyword evidence="3" id="KW-0547">Nucleotide-binding</keyword>
<evidence type="ECO:0000313" key="11">
    <source>
        <dbReference type="Proteomes" id="UP000249005"/>
    </source>
</evidence>
<dbReference type="GO" id="GO:0019563">
    <property type="term" value="P:glycerol catabolic process"/>
    <property type="evidence" value="ECO:0007669"/>
    <property type="project" value="TreeGrafter"/>
</dbReference>
<dbReference type="PIRSF" id="PIRSF000538">
    <property type="entry name" value="GlpK"/>
    <property type="match status" value="1"/>
</dbReference>
<dbReference type="AlphaFoldDB" id="A0A2X4U884"/>
<feature type="domain" description="Carbohydrate kinase FGGY C-terminal" evidence="9">
    <location>
        <begin position="262"/>
        <end position="452"/>
    </location>
</feature>
<keyword evidence="11" id="KW-1185">Reference proteome</keyword>
<evidence type="ECO:0000256" key="2">
    <source>
        <dbReference type="ARBA" id="ARBA00022679"/>
    </source>
</evidence>
<dbReference type="Proteomes" id="UP000249005">
    <property type="component" value="Chromosome 1"/>
</dbReference>
<dbReference type="InterPro" id="IPR043129">
    <property type="entry name" value="ATPase_NBD"/>
</dbReference>
<dbReference type="GO" id="GO:0005829">
    <property type="term" value="C:cytosol"/>
    <property type="evidence" value="ECO:0007669"/>
    <property type="project" value="TreeGrafter"/>
</dbReference>
<dbReference type="Gene3D" id="3.30.420.40">
    <property type="match status" value="2"/>
</dbReference>
<evidence type="ECO:0000256" key="3">
    <source>
        <dbReference type="ARBA" id="ARBA00022741"/>
    </source>
</evidence>
<feature type="domain" description="Carbohydrate kinase FGGY N-terminal" evidence="8">
    <location>
        <begin position="7"/>
        <end position="252"/>
    </location>
</feature>
<evidence type="ECO:0000313" key="10">
    <source>
        <dbReference type="EMBL" id="SQI34839.1"/>
    </source>
</evidence>
<protein>
    <recommendedName>
        <fullName evidence="6">ATP:glycerol 3-phosphotransferase</fullName>
    </recommendedName>
</protein>
<dbReference type="PROSITE" id="PS00445">
    <property type="entry name" value="FGGY_KINASES_2"/>
    <property type="match status" value="1"/>
</dbReference>
<dbReference type="KEGG" id="lri:NCTC12151_00256"/>
<proteinExistence type="inferred from homology"/>
<dbReference type="InterPro" id="IPR000577">
    <property type="entry name" value="Carb_kinase_FGGY"/>
</dbReference>
<gene>
    <name evidence="10" type="primary">glpK_2</name>
    <name evidence="10" type="ORF">NCTC12151_00256</name>
</gene>
<sequence>MSATKEIVIALDEGTTNAKAVALDGKGRVIAKFSHPLSIQTPRAGWVEQSGEALIDASIDMIAKAIAHVGAENVAALAISNQRETAVGWYRNSGTPLNSAITWQCSRTADVCERIRRSDLEKTIKTATGLPVAPLFSGSKMRWLLESVPNGPALAEQGEICLGTVDSWLLWNFTQGESFFCDYSNAARTQLFNLNDGDWDDTMLNIFQIPRMALPDVKPSSGLFGYTKGLKGIPDGLPIMSMIGDSHAALFGHALGEAGCVKATYGTGSSVMAPVKSAQCDIPSLATTIAWHDGEQTVYALEGNIPHTGDAVAWMADCTGLSGLPSKELEQELNALPASVESTLGVYFVPALTGLGAPWWDENARGVICGLSRGVERAHLIRAALESITYQIADVIEAMREHDDFTLTALMVDGGPTKNDWLMQYQADLLGCPVMRSDIPELSAIGAGLLARKAIGHMSLDDMKAYLADHGEFHPDMERHQRLQTRWHEWRNAVERTLWRQ</sequence>
<dbReference type="OrthoDB" id="9805576at2"/>
<evidence type="ECO:0000259" key="8">
    <source>
        <dbReference type="Pfam" id="PF00370"/>
    </source>
</evidence>
<evidence type="ECO:0000256" key="1">
    <source>
        <dbReference type="ARBA" id="ARBA00009156"/>
    </source>
</evidence>
<evidence type="ECO:0000259" key="9">
    <source>
        <dbReference type="Pfam" id="PF02782"/>
    </source>
</evidence>
<comment type="similarity">
    <text evidence="1 7">Belongs to the FGGY kinase family.</text>
</comment>
<dbReference type="CDD" id="cd07769">
    <property type="entry name" value="ASKHA_NBD_FGGY_GK"/>
    <property type="match status" value="1"/>
</dbReference>
<keyword evidence="5" id="KW-0067">ATP-binding</keyword>
<dbReference type="PANTHER" id="PTHR10196">
    <property type="entry name" value="SUGAR KINASE"/>
    <property type="match status" value="1"/>
</dbReference>